<dbReference type="PROSITE" id="PS51375">
    <property type="entry name" value="PPR"/>
    <property type="match status" value="9"/>
</dbReference>
<dbReference type="Pfam" id="PF13041">
    <property type="entry name" value="PPR_2"/>
    <property type="match status" value="1"/>
</dbReference>
<dbReference type="AlphaFoldDB" id="A0A9Q0H121"/>
<dbReference type="EMBL" id="JAMYWD010000010">
    <property type="protein sequence ID" value="KAJ4957862.1"/>
    <property type="molecule type" value="Genomic_DNA"/>
</dbReference>
<dbReference type="Gene3D" id="1.25.40.10">
    <property type="entry name" value="Tetratricopeptide repeat domain"/>
    <property type="match status" value="5"/>
</dbReference>
<dbReference type="GO" id="GO:0003729">
    <property type="term" value="F:mRNA binding"/>
    <property type="evidence" value="ECO:0007669"/>
    <property type="project" value="TreeGrafter"/>
</dbReference>
<dbReference type="Pfam" id="PF01535">
    <property type="entry name" value="PPR"/>
    <property type="match status" value="1"/>
</dbReference>
<dbReference type="Proteomes" id="UP001141806">
    <property type="component" value="Unassembled WGS sequence"/>
</dbReference>
<dbReference type="OrthoDB" id="185373at2759"/>
<feature type="repeat" description="PPR" evidence="3">
    <location>
        <begin position="547"/>
        <end position="581"/>
    </location>
</feature>
<feature type="repeat" description="PPR" evidence="3">
    <location>
        <begin position="435"/>
        <end position="469"/>
    </location>
</feature>
<sequence length="766" mass="86249">MATKLLSPWQSGIFSRISGVSSRPSPVIFIRGLCSEETNSVSEIPPVESQSPSIESDTAPNVNVKEENAVGGVEESIPQRTPRCKYPPKPEKLEDTICRMMANREWTTRLQRSIRALVPEFDHSLVWNVLHGARNSEHALQFFRWVVKTGYQHDRSTHLKMIQILGRTQKLNHARCILFDMPKKGIEWDEEFFIVLISGYGQAGIVQESVKMFRKMKELGVKRTVKSYDALFKVIMRRGRYLMGKRIFNEMLREGVMPIRHTYNILLWGFFLSLKVETANRFFKDMKDRGISPDVVTYNTMIYGYIRVKMMEEAEKLFVEMKAKNLNPTVVSYTSMIKGYVSMGRIDDGLRVFDEMGSFGIKPNHSTYLTLLPGLCDAEKMSEAHKLVEEMVETHQAPEDNSIFLRLISCQCKAGKLDWAADVLKGMIQLNIPVEAAHYGVLIENFCKAGAYQRAIKLLDKVIEKEIILNSSSLSEMEPNAYNPIIEYLCNNGRTVKAEVFLRHLMKKGVQDRVAFNNLIRGHSKDGTPDTALEILKIMSRRGVPSDADAYKLLVESFLRKGGPADAKIALDGMIESGHLPDPLLFSLVMQSLFDDGRVQTSSRVMKSMVEKGVMENTELVAKILEALLMRGHVEEALGRIDLLMNNGHVPNFDNLLVALCEKDKTISALKLLDFGLERDCNISFSSYDKVLDALLAAGKTLNAYSILCKIMEKGGITDRHSCEDLIRSLNAEGNTKQADILSRMLTGGESIRSGKKGKKVAASIH</sequence>
<dbReference type="Pfam" id="PF13812">
    <property type="entry name" value="PPR_3"/>
    <property type="match status" value="1"/>
</dbReference>
<evidence type="ECO:0000256" key="1">
    <source>
        <dbReference type="ARBA" id="ARBA00007626"/>
    </source>
</evidence>
<dbReference type="InterPro" id="IPR033443">
    <property type="entry name" value="PROP1-like_PPR_dom"/>
</dbReference>
<feature type="repeat" description="PPR" evidence="3">
    <location>
        <begin position="259"/>
        <end position="293"/>
    </location>
</feature>
<dbReference type="InterPro" id="IPR011990">
    <property type="entry name" value="TPR-like_helical_dom_sf"/>
</dbReference>
<gene>
    <name evidence="5" type="ORF">NE237_024973</name>
</gene>
<keyword evidence="6" id="KW-1185">Reference proteome</keyword>
<feature type="repeat" description="PPR" evidence="3">
    <location>
        <begin position="364"/>
        <end position="398"/>
    </location>
</feature>
<feature type="repeat" description="PPR" evidence="3">
    <location>
        <begin position="512"/>
        <end position="546"/>
    </location>
</feature>
<accession>A0A9Q0H121</accession>
<dbReference type="PANTHER" id="PTHR47938:SF46">
    <property type="entry name" value="PENTACOTRIPEPTIDE-REPEAT REGION OF PRORP DOMAIN-CONTAINING PROTEIN"/>
    <property type="match status" value="1"/>
</dbReference>
<evidence type="ECO:0000256" key="2">
    <source>
        <dbReference type="ARBA" id="ARBA00022737"/>
    </source>
</evidence>
<proteinExistence type="inferred from homology"/>
<feature type="domain" description="PROP1-like PPR" evidence="4">
    <location>
        <begin position="346"/>
        <end position="465"/>
    </location>
</feature>
<comment type="caution">
    <text evidence="5">The sequence shown here is derived from an EMBL/GenBank/DDBJ whole genome shotgun (WGS) entry which is preliminary data.</text>
</comment>
<feature type="repeat" description="PPR" evidence="3">
    <location>
        <begin position="294"/>
        <end position="328"/>
    </location>
</feature>
<organism evidence="5 6">
    <name type="scientific">Protea cynaroides</name>
    <dbReference type="NCBI Taxonomy" id="273540"/>
    <lineage>
        <taxon>Eukaryota</taxon>
        <taxon>Viridiplantae</taxon>
        <taxon>Streptophyta</taxon>
        <taxon>Embryophyta</taxon>
        <taxon>Tracheophyta</taxon>
        <taxon>Spermatophyta</taxon>
        <taxon>Magnoliopsida</taxon>
        <taxon>Proteales</taxon>
        <taxon>Proteaceae</taxon>
        <taxon>Protea</taxon>
    </lineage>
</organism>
<dbReference type="SUPFAM" id="SSF81901">
    <property type="entry name" value="HCP-like"/>
    <property type="match status" value="1"/>
</dbReference>
<dbReference type="InterPro" id="IPR002885">
    <property type="entry name" value="PPR_rpt"/>
</dbReference>
<protein>
    <recommendedName>
        <fullName evidence="4">PROP1-like PPR domain-containing protein</fullName>
    </recommendedName>
</protein>
<feature type="repeat" description="PPR" evidence="3">
    <location>
        <begin position="224"/>
        <end position="258"/>
    </location>
</feature>
<evidence type="ECO:0000256" key="3">
    <source>
        <dbReference type="PROSITE-ProRule" id="PRU00708"/>
    </source>
</evidence>
<feature type="repeat" description="PPR" evidence="3">
    <location>
        <begin position="189"/>
        <end position="223"/>
    </location>
</feature>
<evidence type="ECO:0000259" key="4">
    <source>
        <dbReference type="Pfam" id="PF17177"/>
    </source>
</evidence>
<dbReference type="Pfam" id="PF17177">
    <property type="entry name" value="PPR_long"/>
    <property type="match status" value="1"/>
</dbReference>
<name>A0A9Q0H121_9MAGN</name>
<evidence type="ECO:0000313" key="6">
    <source>
        <dbReference type="Proteomes" id="UP001141806"/>
    </source>
</evidence>
<dbReference type="PANTHER" id="PTHR47938">
    <property type="entry name" value="RESPIRATORY COMPLEX I CHAPERONE (CIA84), PUTATIVE (AFU_ORTHOLOGUE AFUA_2G06020)-RELATED"/>
    <property type="match status" value="1"/>
</dbReference>
<keyword evidence="2" id="KW-0677">Repeat</keyword>
<comment type="similarity">
    <text evidence="1">Belongs to the PPR family. P subfamily.</text>
</comment>
<feature type="repeat" description="PPR" evidence="3">
    <location>
        <begin position="329"/>
        <end position="363"/>
    </location>
</feature>
<evidence type="ECO:0000313" key="5">
    <source>
        <dbReference type="EMBL" id="KAJ4957862.1"/>
    </source>
</evidence>
<reference evidence="5" key="1">
    <citation type="journal article" date="2023" name="Plant J.">
        <title>The genome of the king protea, Protea cynaroides.</title>
        <authorList>
            <person name="Chang J."/>
            <person name="Duong T.A."/>
            <person name="Schoeman C."/>
            <person name="Ma X."/>
            <person name="Roodt D."/>
            <person name="Barker N."/>
            <person name="Li Z."/>
            <person name="Van de Peer Y."/>
            <person name="Mizrachi E."/>
        </authorList>
    </citation>
    <scope>NUCLEOTIDE SEQUENCE</scope>
    <source>
        <tissue evidence="5">Young leaves</tissue>
    </source>
</reference>
<dbReference type="NCBIfam" id="TIGR00756">
    <property type="entry name" value="PPR"/>
    <property type="match status" value="5"/>
</dbReference>